<sequence length="76" mass="8501">MSNRPDVGLGPRLLAIETTLRALVDQASSSDPALRDRIRAAAEAYLATIPQMSELEREFTERSREFVESMLRPPTV</sequence>
<gene>
    <name evidence="1" type="ORF">A6302_00439</name>
</gene>
<dbReference type="EMBL" id="MCRJ01000005">
    <property type="protein sequence ID" value="ODN72250.1"/>
    <property type="molecule type" value="Genomic_DNA"/>
</dbReference>
<dbReference type="OrthoDB" id="8115735at2"/>
<dbReference type="Proteomes" id="UP000094622">
    <property type="component" value="Unassembled WGS sequence"/>
</dbReference>
<evidence type="ECO:0000313" key="2">
    <source>
        <dbReference type="Proteomes" id="UP000094622"/>
    </source>
</evidence>
<protein>
    <submittedName>
        <fullName evidence="1">Uncharacterized protein</fullName>
    </submittedName>
</protein>
<evidence type="ECO:0000313" key="1">
    <source>
        <dbReference type="EMBL" id="ODN72250.1"/>
    </source>
</evidence>
<accession>A0A1E3H7F9</accession>
<dbReference type="RefSeq" id="WP_069305625.1">
    <property type="nucleotide sequence ID" value="NZ_MCRJ01000005.1"/>
</dbReference>
<dbReference type="AlphaFoldDB" id="A0A1E3H7F9"/>
<name>A0A1E3H7F9_9HYPH</name>
<reference evidence="1 2" key="1">
    <citation type="submission" date="2016-07" db="EMBL/GenBank/DDBJ databases">
        <title>Draft Genome Sequence of Methylobrevis pamukkalensis PK2.</title>
        <authorList>
            <person name="Vasilenko O.V."/>
            <person name="Doronina N.V."/>
            <person name="Shmareva M.N."/>
            <person name="Tarlachkov S.V."/>
            <person name="Mustakhimov I."/>
            <person name="Trotsenko Y.A."/>
        </authorList>
    </citation>
    <scope>NUCLEOTIDE SEQUENCE [LARGE SCALE GENOMIC DNA]</scope>
    <source>
        <strain evidence="1 2">PK2</strain>
    </source>
</reference>
<keyword evidence="2" id="KW-1185">Reference proteome</keyword>
<proteinExistence type="predicted"/>
<comment type="caution">
    <text evidence="1">The sequence shown here is derived from an EMBL/GenBank/DDBJ whole genome shotgun (WGS) entry which is preliminary data.</text>
</comment>
<organism evidence="1 2">
    <name type="scientific">Methylobrevis pamukkalensis</name>
    <dbReference type="NCBI Taxonomy" id="1439726"/>
    <lineage>
        <taxon>Bacteria</taxon>
        <taxon>Pseudomonadati</taxon>
        <taxon>Pseudomonadota</taxon>
        <taxon>Alphaproteobacteria</taxon>
        <taxon>Hyphomicrobiales</taxon>
        <taxon>Pleomorphomonadaceae</taxon>
        <taxon>Methylobrevis</taxon>
    </lineage>
</organism>